<feature type="transmembrane region" description="Helical" evidence="4">
    <location>
        <begin position="82"/>
        <end position="102"/>
    </location>
</feature>
<dbReference type="InterPro" id="IPR050469">
    <property type="entry name" value="Diguanylate_Cyclase"/>
</dbReference>
<organism evidence="6 7">
    <name type="scientific">Litorivivens lipolytica</name>
    <dbReference type="NCBI Taxonomy" id="1524264"/>
    <lineage>
        <taxon>Bacteria</taxon>
        <taxon>Pseudomonadati</taxon>
        <taxon>Pseudomonadota</taxon>
        <taxon>Gammaproteobacteria</taxon>
        <taxon>Litorivivens</taxon>
    </lineage>
</organism>
<dbReference type="EMBL" id="JACHWY010000003">
    <property type="protein sequence ID" value="MBB3048607.1"/>
    <property type="molecule type" value="Genomic_DNA"/>
</dbReference>
<feature type="transmembrane region" description="Helical" evidence="4">
    <location>
        <begin position="20"/>
        <end position="37"/>
    </location>
</feature>
<evidence type="ECO:0000313" key="7">
    <source>
        <dbReference type="Proteomes" id="UP000537130"/>
    </source>
</evidence>
<keyword evidence="4" id="KW-0472">Membrane</keyword>
<dbReference type="SUPFAM" id="SSF55073">
    <property type="entry name" value="Nucleotide cyclase"/>
    <property type="match status" value="1"/>
</dbReference>
<keyword evidence="7" id="KW-1185">Reference proteome</keyword>
<dbReference type="GO" id="GO:0052621">
    <property type="term" value="F:diguanylate cyclase activity"/>
    <property type="evidence" value="ECO:0007669"/>
    <property type="project" value="UniProtKB-EC"/>
</dbReference>
<sequence length="377" mass="42430">MRFEGALETDYRRHLLRLSLRARLLFGGLLLVIFTSYPLLELTLFHPPNAFTEKVRPLQFGLVVPLLLLLITASLRSKLHRLSTSITMVTIFAIGACVMYQRLLGHELGYVTATNWANITILASFFFFGLPLKRILPLASVLVVMNIATEFHIGQYTPSELNFINSVYEAEIIVICFVLGVCGCYSIETSNRLNWLEARDLQRKVLHDGLTGTFTRLEFRSLYRRLFSLAQREQRPISIAIADLDYFKNYNDHYGHAAGDQCLAAIGRVLRKIAKKHGGFVARIGGEEFVLLFYGASEFENAKILQSVRAAVENLAIEHTARDDDNGYVTMSIGSIHLVPDGSINRFAALKIADQNLYAAKERGRNQLALSEAHQYA</sequence>
<feature type="transmembrane region" description="Helical" evidence="4">
    <location>
        <begin position="135"/>
        <end position="154"/>
    </location>
</feature>
<dbReference type="AlphaFoldDB" id="A0A7W4W6Z8"/>
<name>A0A7W4W6Z8_9GAMM</name>
<comment type="catalytic activity">
    <reaction evidence="3">
        <text>2 GTP = 3',3'-c-di-GMP + 2 diphosphate</text>
        <dbReference type="Rhea" id="RHEA:24898"/>
        <dbReference type="ChEBI" id="CHEBI:33019"/>
        <dbReference type="ChEBI" id="CHEBI:37565"/>
        <dbReference type="ChEBI" id="CHEBI:58805"/>
        <dbReference type="EC" id="2.7.7.65"/>
    </reaction>
</comment>
<evidence type="ECO:0000256" key="4">
    <source>
        <dbReference type="SAM" id="Phobius"/>
    </source>
</evidence>
<dbReference type="Gene3D" id="3.30.70.270">
    <property type="match status" value="1"/>
</dbReference>
<dbReference type="EC" id="2.7.7.65" evidence="2"/>
<dbReference type="Pfam" id="PF00990">
    <property type="entry name" value="GGDEF"/>
    <property type="match status" value="1"/>
</dbReference>
<gene>
    <name evidence="6" type="ORF">FHR99_002881</name>
</gene>
<dbReference type="PANTHER" id="PTHR45138">
    <property type="entry name" value="REGULATORY COMPONENTS OF SENSORY TRANSDUCTION SYSTEM"/>
    <property type="match status" value="1"/>
</dbReference>
<evidence type="ECO:0000259" key="5">
    <source>
        <dbReference type="PROSITE" id="PS50887"/>
    </source>
</evidence>
<comment type="caution">
    <text evidence="6">The sequence shown here is derived from an EMBL/GenBank/DDBJ whole genome shotgun (WGS) entry which is preliminary data.</text>
</comment>
<dbReference type="GO" id="GO:0043709">
    <property type="term" value="P:cell adhesion involved in single-species biofilm formation"/>
    <property type="evidence" value="ECO:0007669"/>
    <property type="project" value="TreeGrafter"/>
</dbReference>
<dbReference type="RefSeq" id="WP_183411388.1">
    <property type="nucleotide sequence ID" value="NZ_JACHWY010000003.1"/>
</dbReference>
<feature type="transmembrane region" description="Helical" evidence="4">
    <location>
        <begin position="166"/>
        <end position="187"/>
    </location>
</feature>
<dbReference type="SMART" id="SM00267">
    <property type="entry name" value="GGDEF"/>
    <property type="match status" value="1"/>
</dbReference>
<accession>A0A7W4W6Z8</accession>
<dbReference type="GO" id="GO:0005886">
    <property type="term" value="C:plasma membrane"/>
    <property type="evidence" value="ECO:0007669"/>
    <property type="project" value="TreeGrafter"/>
</dbReference>
<feature type="transmembrane region" description="Helical" evidence="4">
    <location>
        <begin position="57"/>
        <end position="75"/>
    </location>
</feature>
<keyword evidence="4" id="KW-0812">Transmembrane</keyword>
<evidence type="ECO:0000256" key="1">
    <source>
        <dbReference type="ARBA" id="ARBA00001946"/>
    </source>
</evidence>
<dbReference type="CDD" id="cd01949">
    <property type="entry name" value="GGDEF"/>
    <property type="match status" value="1"/>
</dbReference>
<dbReference type="GO" id="GO:1902201">
    <property type="term" value="P:negative regulation of bacterial-type flagellum-dependent cell motility"/>
    <property type="evidence" value="ECO:0007669"/>
    <property type="project" value="TreeGrafter"/>
</dbReference>
<proteinExistence type="predicted"/>
<dbReference type="InterPro" id="IPR043128">
    <property type="entry name" value="Rev_trsase/Diguanyl_cyclase"/>
</dbReference>
<protein>
    <recommendedName>
        <fullName evidence="2">diguanylate cyclase</fullName>
        <ecNumber evidence="2">2.7.7.65</ecNumber>
    </recommendedName>
</protein>
<evidence type="ECO:0000256" key="3">
    <source>
        <dbReference type="ARBA" id="ARBA00034247"/>
    </source>
</evidence>
<dbReference type="FunFam" id="3.30.70.270:FF:000001">
    <property type="entry name" value="Diguanylate cyclase domain protein"/>
    <property type="match status" value="1"/>
</dbReference>
<dbReference type="PANTHER" id="PTHR45138:SF9">
    <property type="entry name" value="DIGUANYLATE CYCLASE DGCM-RELATED"/>
    <property type="match status" value="1"/>
</dbReference>
<evidence type="ECO:0000313" key="6">
    <source>
        <dbReference type="EMBL" id="MBB3048607.1"/>
    </source>
</evidence>
<comment type="cofactor">
    <cofactor evidence="1">
        <name>Mg(2+)</name>
        <dbReference type="ChEBI" id="CHEBI:18420"/>
    </cofactor>
</comment>
<dbReference type="InterPro" id="IPR000160">
    <property type="entry name" value="GGDEF_dom"/>
</dbReference>
<feature type="domain" description="GGDEF" evidence="5">
    <location>
        <begin position="235"/>
        <end position="373"/>
    </location>
</feature>
<dbReference type="PROSITE" id="PS50887">
    <property type="entry name" value="GGDEF"/>
    <property type="match status" value="1"/>
</dbReference>
<dbReference type="InterPro" id="IPR029787">
    <property type="entry name" value="Nucleotide_cyclase"/>
</dbReference>
<keyword evidence="4" id="KW-1133">Transmembrane helix</keyword>
<feature type="transmembrane region" description="Helical" evidence="4">
    <location>
        <begin position="108"/>
        <end position="128"/>
    </location>
</feature>
<dbReference type="NCBIfam" id="TIGR00254">
    <property type="entry name" value="GGDEF"/>
    <property type="match status" value="1"/>
</dbReference>
<dbReference type="Proteomes" id="UP000537130">
    <property type="component" value="Unassembled WGS sequence"/>
</dbReference>
<reference evidence="6 7" key="1">
    <citation type="submission" date="2020-08" db="EMBL/GenBank/DDBJ databases">
        <title>Genomic Encyclopedia of Type Strains, Phase III (KMG-III): the genomes of soil and plant-associated and newly described type strains.</title>
        <authorList>
            <person name="Whitman W."/>
        </authorList>
    </citation>
    <scope>NUCLEOTIDE SEQUENCE [LARGE SCALE GENOMIC DNA]</scope>
    <source>
        <strain evidence="6 7">CECT 8654</strain>
    </source>
</reference>
<evidence type="ECO:0000256" key="2">
    <source>
        <dbReference type="ARBA" id="ARBA00012528"/>
    </source>
</evidence>